<dbReference type="GO" id="GO:0000981">
    <property type="term" value="F:DNA-binding transcription factor activity, RNA polymerase II-specific"/>
    <property type="evidence" value="ECO:0007669"/>
    <property type="project" value="TreeGrafter"/>
</dbReference>
<evidence type="ECO:0000256" key="8">
    <source>
        <dbReference type="SAM" id="MobiDB-lite"/>
    </source>
</evidence>
<dbReference type="InterPro" id="IPR013087">
    <property type="entry name" value="Znf_C2H2_type"/>
</dbReference>
<feature type="compositionally biased region" description="Low complexity" evidence="8">
    <location>
        <begin position="293"/>
        <end position="304"/>
    </location>
</feature>
<dbReference type="EMBL" id="CP144523">
    <property type="protein sequence ID" value="WWC70416.1"/>
    <property type="molecule type" value="Genomic_DNA"/>
</dbReference>
<dbReference type="FunFam" id="3.30.160.60:FF:001102">
    <property type="entry name" value="Transcription factor IIIA"/>
    <property type="match status" value="1"/>
</dbReference>
<feature type="region of interest" description="Disordered" evidence="8">
    <location>
        <begin position="1"/>
        <end position="37"/>
    </location>
</feature>
<evidence type="ECO:0000256" key="3">
    <source>
        <dbReference type="ARBA" id="ARBA00022737"/>
    </source>
</evidence>
<dbReference type="PROSITE" id="PS50157">
    <property type="entry name" value="ZINC_FINGER_C2H2_2"/>
    <property type="match status" value="2"/>
</dbReference>
<feature type="compositionally biased region" description="Polar residues" evidence="8">
    <location>
        <begin position="16"/>
        <end position="31"/>
    </location>
</feature>
<feature type="compositionally biased region" description="Basic and acidic residues" evidence="8">
    <location>
        <begin position="587"/>
        <end position="596"/>
    </location>
</feature>
<feature type="compositionally biased region" description="Polar residues" evidence="8">
    <location>
        <begin position="486"/>
        <end position="498"/>
    </location>
</feature>
<evidence type="ECO:0000256" key="7">
    <source>
        <dbReference type="PROSITE-ProRule" id="PRU00042"/>
    </source>
</evidence>
<feature type="compositionally biased region" description="Low complexity" evidence="8">
    <location>
        <begin position="418"/>
        <end position="431"/>
    </location>
</feature>
<reference evidence="11" key="2">
    <citation type="submission" date="2013-07" db="EMBL/GenBank/DDBJ databases">
        <authorList>
            <consortium name="The Broad Institute Genome Sequencing Platform"/>
            <person name="Cuomo C."/>
            <person name="Litvintseva A."/>
            <person name="Chen Y."/>
            <person name="Heitman J."/>
            <person name="Sun S."/>
            <person name="Springer D."/>
            <person name="Dromer F."/>
            <person name="Young S.K."/>
            <person name="Zeng Q."/>
            <person name="Gargeya S."/>
            <person name="Fitzgerald M."/>
            <person name="Abouelleil A."/>
            <person name="Alvarado L."/>
            <person name="Berlin A.M."/>
            <person name="Chapman S.B."/>
            <person name="Dewar J."/>
            <person name="Goldberg J."/>
            <person name="Griggs A."/>
            <person name="Gujja S."/>
            <person name="Hansen M."/>
            <person name="Howarth C."/>
            <person name="Imamovic A."/>
            <person name="Larimer J."/>
            <person name="McCowan C."/>
            <person name="Murphy C."/>
            <person name="Pearson M."/>
            <person name="Priest M."/>
            <person name="Roberts A."/>
            <person name="Saif S."/>
            <person name="Shea T."/>
            <person name="Sykes S."/>
            <person name="Wortman J."/>
            <person name="Nusbaum C."/>
            <person name="Birren B."/>
        </authorList>
    </citation>
    <scope>NUCLEOTIDE SEQUENCE</scope>
    <source>
        <strain evidence="11">CBS 10737</strain>
    </source>
</reference>
<reference evidence="10" key="1">
    <citation type="submission" date="2013-07" db="EMBL/GenBank/DDBJ databases">
        <title>The Genome Sequence of Cryptococcus pinus CBS10737.</title>
        <authorList>
            <consortium name="The Broad Institute Genome Sequencing Platform"/>
            <person name="Cuomo C."/>
            <person name="Litvintseva A."/>
            <person name="Chen Y."/>
            <person name="Heitman J."/>
            <person name="Sun S."/>
            <person name="Springer D."/>
            <person name="Dromer F."/>
            <person name="Young S.K."/>
            <person name="Zeng Q."/>
            <person name="Gargeya S."/>
            <person name="Fitzgerald M."/>
            <person name="Abouelleil A."/>
            <person name="Alvarado L."/>
            <person name="Berlin A.M."/>
            <person name="Chapman S.B."/>
            <person name="Dewar J."/>
            <person name="Goldberg J."/>
            <person name="Griggs A."/>
            <person name="Gujja S."/>
            <person name="Hansen M."/>
            <person name="Howarth C."/>
            <person name="Imamovic A."/>
            <person name="Larimer J."/>
            <person name="McCowan C."/>
            <person name="Murphy C."/>
            <person name="Pearson M."/>
            <person name="Priest M."/>
            <person name="Roberts A."/>
            <person name="Saif S."/>
            <person name="Shea T."/>
            <person name="Sykes S."/>
            <person name="Wortman J."/>
            <person name="Nusbaum C."/>
            <person name="Birren B."/>
        </authorList>
    </citation>
    <scope>NUCLEOTIDE SEQUENCE [LARGE SCALE GENOMIC DNA]</scope>
    <source>
        <strain evidence="10">CBS 10737</strain>
    </source>
</reference>
<feature type="compositionally biased region" description="Polar residues" evidence="8">
    <location>
        <begin position="273"/>
        <end position="285"/>
    </location>
</feature>
<evidence type="ECO:0000256" key="6">
    <source>
        <dbReference type="ARBA" id="ARBA00023242"/>
    </source>
</evidence>
<name>A0A1B9I1W0_9TREE</name>
<dbReference type="Proteomes" id="UP000094020">
    <property type="component" value="Chromosome 5"/>
</dbReference>
<keyword evidence="6" id="KW-0539">Nucleus</keyword>
<keyword evidence="2" id="KW-0479">Metal-binding</keyword>
<feature type="compositionally biased region" description="Polar residues" evidence="8">
    <location>
        <begin position="226"/>
        <end position="239"/>
    </location>
</feature>
<dbReference type="PANTHER" id="PTHR24408:SF58">
    <property type="entry name" value="TRANSCRIPTION FACTOR (TFIIIA), PUTATIVE (AFU_ORTHOLOGUE AFUA_1G05150)-RELATED"/>
    <property type="match status" value="1"/>
</dbReference>
<feature type="compositionally biased region" description="Pro residues" evidence="8">
    <location>
        <begin position="736"/>
        <end position="750"/>
    </location>
</feature>
<organism evidence="10">
    <name type="scientific">Kwoniella pini CBS 10737</name>
    <dbReference type="NCBI Taxonomy" id="1296096"/>
    <lineage>
        <taxon>Eukaryota</taxon>
        <taxon>Fungi</taxon>
        <taxon>Dikarya</taxon>
        <taxon>Basidiomycota</taxon>
        <taxon>Agaricomycotina</taxon>
        <taxon>Tremellomycetes</taxon>
        <taxon>Tremellales</taxon>
        <taxon>Cryptococcaceae</taxon>
        <taxon>Kwoniella</taxon>
    </lineage>
</organism>
<dbReference type="FunFam" id="3.30.160.60:FF:000425">
    <property type="entry name" value="PLAG1 like zinc finger 1"/>
    <property type="match status" value="1"/>
</dbReference>
<reference evidence="10" key="3">
    <citation type="submission" date="2016-07" db="EMBL/GenBank/DDBJ databases">
        <title>Evolution of pathogenesis and genome organization in the Tremellales.</title>
        <authorList>
            <person name="Cuomo C."/>
            <person name="Litvintseva A."/>
            <person name="Heitman J."/>
            <person name="Chen Y."/>
            <person name="Sun S."/>
            <person name="Springer D."/>
            <person name="Dromer F."/>
            <person name="Young S."/>
            <person name="Zeng Q."/>
            <person name="Chapman S."/>
            <person name="Gujja S."/>
            <person name="Saif S."/>
            <person name="Birren B."/>
        </authorList>
    </citation>
    <scope>NUCLEOTIDE SEQUENCE</scope>
    <source>
        <strain evidence="10">CBS 10737</strain>
    </source>
</reference>
<keyword evidence="12" id="KW-1185">Reference proteome</keyword>
<dbReference type="GO" id="GO:0005634">
    <property type="term" value="C:nucleus"/>
    <property type="evidence" value="ECO:0007669"/>
    <property type="project" value="UniProtKB-SubCell"/>
</dbReference>
<dbReference type="GeneID" id="30172423"/>
<keyword evidence="4 7" id="KW-0863">Zinc-finger</keyword>
<dbReference type="EMBL" id="KI894011">
    <property type="protein sequence ID" value="OCF49533.1"/>
    <property type="molecule type" value="Genomic_DNA"/>
</dbReference>
<feature type="compositionally biased region" description="Polar residues" evidence="8">
    <location>
        <begin position="350"/>
        <end position="359"/>
    </location>
</feature>
<feature type="compositionally biased region" description="Basic and acidic residues" evidence="8">
    <location>
        <begin position="517"/>
        <end position="535"/>
    </location>
</feature>
<dbReference type="GO" id="GO:0008270">
    <property type="term" value="F:zinc ion binding"/>
    <property type="evidence" value="ECO:0007669"/>
    <property type="project" value="UniProtKB-KW"/>
</dbReference>
<evidence type="ECO:0000256" key="2">
    <source>
        <dbReference type="ARBA" id="ARBA00022723"/>
    </source>
</evidence>
<dbReference type="RefSeq" id="XP_019010752.1">
    <property type="nucleotide sequence ID" value="XM_019155794.1"/>
</dbReference>
<dbReference type="OrthoDB" id="6077919at2759"/>
<comment type="subcellular location">
    <subcellularLocation>
        <location evidence="1">Nucleus</location>
    </subcellularLocation>
</comment>
<dbReference type="STRING" id="1296096.A0A1B9I1W0"/>
<evidence type="ECO:0000259" key="9">
    <source>
        <dbReference type="PROSITE" id="PS50157"/>
    </source>
</evidence>
<dbReference type="PANTHER" id="PTHR24408">
    <property type="entry name" value="ZINC FINGER PROTEIN"/>
    <property type="match status" value="1"/>
</dbReference>
<feature type="compositionally biased region" description="Basic and acidic residues" evidence="8">
    <location>
        <begin position="449"/>
        <end position="466"/>
    </location>
</feature>
<dbReference type="Gene3D" id="3.30.160.60">
    <property type="entry name" value="Classic Zinc Finger"/>
    <property type="match status" value="2"/>
</dbReference>
<dbReference type="PROSITE" id="PS00028">
    <property type="entry name" value="ZINC_FINGER_C2H2_1"/>
    <property type="match status" value="2"/>
</dbReference>
<feature type="compositionally biased region" description="Basic and acidic residues" evidence="8">
    <location>
        <begin position="131"/>
        <end position="142"/>
    </location>
</feature>
<keyword evidence="3" id="KW-0677">Repeat</keyword>
<reference evidence="11" key="4">
    <citation type="submission" date="2024-02" db="EMBL/GenBank/DDBJ databases">
        <title>Comparative genomics of Cryptococcus and Kwoniella reveals pathogenesis evolution and contrasting modes of karyotype evolution via chromosome fusion or intercentromeric recombination.</title>
        <authorList>
            <person name="Coelho M.A."/>
            <person name="David-Palma M."/>
            <person name="Shea T."/>
            <person name="Bowers K."/>
            <person name="McGinley-Smith S."/>
            <person name="Mohammad A.W."/>
            <person name="Gnirke A."/>
            <person name="Yurkov A.M."/>
            <person name="Nowrousian M."/>
            <person name="Sun S."/>
            <person name="Cuomo C.A."/>
            <person name="Heitman J."/>
        </authorList>
    </citation>
    <scope>NUCLEOTIDE SEQUENCE</scope>
    <source>
        <strain evidence="11">CBS 10737</strain>
    </source>
</reference>
<feature type="region of interest" description="Disordered" evidence="8">
    <location>
        <begin position="587"/>
        <end position="607"/>
    </location>
</feature>
<evidence type="ECO:0000256" key="1">
    <source>
        <dbReference type="ARBA" id="ARBA00004123"/>
    </source>
</evidence>
<feature type="compositionally biased region" description="Low complexity" evidence="8">
    <location>
        <begin position="314"/>
        <end position="331"/>
    </location>
</feature>
<dbReference type="GO" id="GO:0043565">
    <property type="term" value="F:sequence-specific DNA binding"/>
    <property type="evidence" value="ECO:0007669"/>
    <property type="project" value="TreeGrafter"/>
</dbReference>
<evidence type="ECO:0000256" key="4">
    <source>
        <dbReference type="ARBA" id="ARBA00022771"/>
    </source>
</evidence>
<protein>
    <recommendedName>
        <fullName evidence="9">C2H2-type domain-containing protein</fullName>
    </recommendedName>
</protein>
<feature type="compositionally biased region" description="Basic residues" evidence="8">
    <location>
        <begin position="92"/>
        <end position="101"/>
    </location>
</feature>
<evidence type="ECO:0000313" key="12">
    <source>
        <dbReference type="Proteomes" id="UP000094020"/>
    </source>
</evidence>
<accession>A0A1B9I1W0</accession>
<dbReference type="SMART" id="SM00355">
    <property type="entry name" value="ZnF_C2H2"/>
    <property type="match status" value="2"/>
</dbReference>
<evidence type="ECO:0000313" key="11">
    <source>
        <dbReference type="EMBL" id="WWC70416.1"/>
    </source>
</evidence>
<feature type="domain" description="C2H2-type" evidence="9">
    <location>
        <begin position="656"/>
        <end position="680"/>
    </location>
</feature>
<dbReference type="InterPro" id="IPR036236">
    <property type="entry name" value="Znf_C2H2_sf"/>
</dbReference>
<dbReference type="SUPFAM" id="SSF57667">
    <property type="entry name" value="beta-beta-alpha zinc fingers"/>
    <property type="match status" value="1"/>
</dbReference>
<dbReference type="AlphaFoldDB" id="A0A1B9I1W0"/>
<feature type="compositionally biased region" description="Acidic residues" evidence="8">
    <location>
        <begin position="813"/>
        <end position="831"/>
    </location>
</feature>
<dbReference type="KEGG" id="kpin:30172423"/>
<sequence length="831" mass="90272">MTPTPYTPQADRGPRYNTTKVTTLPSRQTSAVREEDADVGADYYTRIPQQTSMVRTQASITSSAHLQDKVFNQNIAFSPSELSPKATALSPTRKKMPVRRQSRFDPMAGENEEVLEDEGYGELGSKHPLRRVKEEENTKEGRASPPESISLPPIKSLFGVASDHSQTQSPSSSSLFQSPSLPSLISNSPSGSPSSARTSRYSSLTSSAVPENSAGWWAPDFEKGTSFFQPTPIRSSSHPTVPYIADQNDQKRRRSDGPPALRDAEESARLRWQAQSRNASYPMATSPQPPSAGPSNSNSSSSSGLRGLLHPPQASSAVVSASMSRSSLSGSATGGRLLPTLEDEPFPSSRRPSQASRNPSLVGGQLAGHFAGLTANDRNNSLSNELPPPLQSAPPERRGSQMLPPPLTSVEDNRTLFPPHSSLSRSASPASDILRRQSTTRPPSPDINSRPDIRRASLTEIIKQKSGDMPSPAVRFGDHGPPDLSIATSVSMDKSSLSEPVLPLHQHTTHSAPLWTNRRESVESVRSNHDPDDGHGQLPSLRGRKRSVDDTRQGRGIGAEDDEDTEMGNDPGMRGMEVLLAAAAVEEERKVRKSSEEDSMDEDGNFKSNVSTLNANGATGGANGGPKYTCAFCAKTFSRPSSLRIHTYSHTGERPYVCKEPTCRRRFSVQSNLKRHAKVHQLGPSALAQQQQQQHHLVHQQNGLPQHLTGHPAHPGLSRAPHSHSGALGPHGQTYFPPPPPNYYPHPPPHPHQHQQLPGYVPHPYNDRYAGPPGHDPHRGYGALPPQMGPPAPQAPGWQSVSSSRRTSKDDVYSDEGEEEEEEIDELEEDD</sequence>
<proteinExistence type="predicted"/>
<feature type="compositionally biased region" description="Low complexity" evidence="8">
    <location>
        <begin position="689"/>
        <end position="701"/>
    </location>
</feature>
<evidence type="ECO:0000256" key="5">
    <source>
        <dbReference type="ARBA" id="ARBA00022833"/>
    </source>
</evidence>
<feature type="region of interest" description="Disordered" evidence="8">
    <location>
        <begin position="82"/>
        <end position="573"/>
    </location>
</feature>
<keyword evidence="5" id="KW-0862">Zinc</keyword>
<evidence type="ECO:0000313" key="10">
    <source>
        <dbReference type="EMBL" id="OCF49533.1"/>
    </source>
</evidence>
<feature type="compositionally biased region" description="Low complexity" evidence="8">
    <location>
        <begin position="165"/>
        <end position="207"/>
    </location>
</feature>
<feature type="domain" description="C2H2-type" evidence="9">
    <location>
        <begin position="628"/>
        <end position="655"/>
    </location>
</feature>
<dbReference type="Pfam" id="PF00096">
    <property type="entry name" value="zf-C2H2"/>
    <property type="match status" value="2"/>
</dbReference>
<gene>
    <name evidence="10" type="ORF">I206_04054</name>
    <name evidence="11" type="ORF">I206_104367</name>
</gene>
<feature type="compositionally biased region" description="Acidic residues" evidence="8">
    <location>
        <begin position="110"/>
        <end position="120"/>
    </location>
</feature>
<feature type="region of interest" description="Disordered" evidence="8">
    <location>
        <begin position="685"/>
        <end position="831"/>
    </location>
</feature>